<feature type="domain" description="Hedgehog/Intein (Hint)" evidence="1">
    <location>
        <begin position="883"/>
        <end position="1023"/>
    </location>
</feature>
<dbReference type="EMBL" id="QGLT01000008">
    <property type="protein sequence ID" value="PXY98671.1"/>
    <property type="molecule type" value="Genomic_DNA"/>
</dbReference>
<evidence type="ECO:0000313" key="2">
    <source>
        <dbReference type="EMBL" id="PXY98671.1"/>
    </source>
</evidence>
<evidence type="ECO:0000313" key="3">
    <source>
        <dbReference type="Proteomes" id="UP000247565"/>
    </source>
</evidence>
<dbReference type="AlphaFoldDB" id="A0A318MWY4"/>
<dbReference type="InterPro" id="IPR012332">
    <property type="entry name" value="Autotransporter_pectin_lyase_C"/>
</dbReference>
<dbReference type="InterPro" id="IPR028992">
    <property type="entry name" value="Hedgehog/Intein_dom"/>
</dbReference>
<dbReference type="RefSeq" id="WP_110439623.1">
    <property type="nucleotide sequence ID" value="NZ_QGLT01000008.1"/>
</dbReference>
<dbReference type="NCBIfam" id="TIGR04415">
    <property type="entry name" value="O_hepto_targRPT"/>
    <property type="match status" value="1"/>
</dbReference>
<dbReference type="Proteomes" id="UP000247565">
    <property type="component" value="Unassembled WGS sequence"/>
</dbReference>
<dbReference type="InterPro" id="IPR036844">
    <property type="entry name" value="Hint_dom_sf"/>
</dbReference>
<dbReference type="Gene3D" id="2.170.16.10">
    <property type="entry name" value="Hedgehog/Intein (Hint) domain"/>
    <property type="match status" value="1"/>
</dbReference>
<organism evidence="2 3">
    <name type="scientific">Commensalibacter melissae</name>
    <dbReference type="NCBI Taxonomy" id="2070537"/>
    <lineage>
        <taxon>Bacteria</taxon>
        <taxon>Pseudomonadati</taxon>
        <taxon>Pseudomonadota</taxon>
        <taxon>Alphaproteobacteria</taxon>
        <taxon>Acetobacterales</taxon>
        <taxon>Acetobacteraceae</taxon>
    </lineage>
</organism>
<dbReference type="SUPFAM" id="SSF51294">
    <property type="entry name" value="Hedgehog/intein (Hint) domain"/>
    <property type="match status" value="1"/>
</dbReference>
<gene>
    <name evidence="2" type="ORF">DK869_08685</name>
</gene>
<proteinExistence type="predicted"/>
<dbReference type="OrthoDB" id="7284755at2"/>
<sequence length="1227" mass="131003">IHGVLNIKSGATVSGIYQLANMSGFGGDANPTINIENGGKLENSHVFNGFVNIQNGGVSENNEYVSEVVNIKNGGTSDNDSFFDPGDTAERGGTLINRYLTGGSSSFRTADSTANVNLDNGGKIHNPHMANTGNNNSFHVMIPVGDECNGNNCSRTVSAGETVSNLTVLPSCSLSVYGKANNTIINGGSLYTYSGSVVTGVTDNNAGNIYASGGTLSDVTVNSAGNIGVAGGTLSNVTINSAGHLNASGGTLSDVTVNNTGSAYFTNAGTNVTNLKLNSASATLDNSATAIGSIISSGGKEYISTGSIDSAAKISYGGQQFISGTHGTFAFARDTTIYAGATQTVYDWGRTENVILSGGTLNVSAGGGINNDVNFISGGTVNVYSGAGVSTTIDNGGKEYVYNGGWTNNTIVRNGFQYVMSGGVVSTTTVDDNGIVTVNSNGTAKNITVNDGGEIRVSGGTVDTASINNNGIVDINGGTINNATIEYGGILNIVSGYTGNIYVNNGGALLISPDQVTGLGQIHLQTGGFINHRRVLKDTVINSLTKETLTALFNDPTLFSPINSTTDINTNTDKNTTIIHGWDELNDLLNNPEYFEQEQNPLLRTANSSSLPTTDDKGNPIEWITNPAHEEDSDPNADERVDLRSYILTKQPNDLGQAQFYSFLPPGHIDRVWGVKVAYGGDNQKLSDHQFGDVLLYGNNVTDYADSITYKAHIYIADTANLIVNDSNSVIPNATVYENSTLKATDGQIGNLTVDGGTATFSKNAKLTGTLNLENNGRATIETQTGGIIDLQGTENNGLIISGKAAANGINVESTIDNFDGHDKITLEDVKRSDVAGVEFTDDDHVRITLKDGSSITLHIIGIKNTGYILGENPDGSLTFAACFLAGTLISTFNSTMAVEAIKVGDIVKTFDWKTNQTTNATVIWVGQKHTNVKTYLSDDLAGYPVRILKNAISENVPNEDLLVTPEHCLFFDGNFVPARMLVNGRSIYYDYSITSYDYYHIETEQHSVIWANGMLTESYLDTGNRNTFKNDQKVVSLFNNIKTWDNDAAAPLNVHRDFVEPIYNQINKRALDINFELQTEHFALTSDPNLYLTTELGTIIQPHACNNGKYIFNIPEGIDKVDLISRTGRPCETVGSFIDDRRELGVLVGNVFVINKNDIHEITDHLSNPDLTGWDVIEQSPCRWTKGKATLNIHATQSGKSVLIVNILAAGPYLLDEKKELYKKVG</sequence>
<evidence type="ECO:0000259" key="1">
    <source>
        <dbReference type="Pfam" id="PF13403"/>
    </source>
</evidence>
<dbReference type="Gene3D" id="2.160.20.20">
    <property type="match status" value="1"/>
</dbReference>
<comment type="caution">
    <text evidence="2">The sequence shown here is derived from an EMBL/GenBank/DDBJ whole genome shotgun (WGS) entry which is preliminary data.</text>
</comment>
<keyword evidence="3" id="KW-1185">Reference proteome</keyword>
<dbReference type="InterPro" id="IPR030930">
    <property type="entry name" value="AIDA"/>
</dbReference>
<protein>
    <recommendedName>
        <fullName evidence="1">Hedgehog/Intein (Hint) domain-containing protein</fullName>
    </recommendedName>
</protein>
<feature type="non-terminal residue" evidence="2">
    <location>
        <position position="1"/>
    </location>
</feature>
<reference evidence="2 3" key="1">
    <citation type="submission" date="2018-05" db="EMBL/GenBank/DDBJ databases">
        <title>Reference genomes for bee gut microbiota database.</title>
        <authorList>
            <person name="Ellegaard K.M."/>
        </authorList>
    </citation>
    <scope>NUCLEOTIDE SEQUENCE [LARGE SCALE GENOMIC DNA]</scope>
    <source>
        <strain evidence="2 3">ESL0284</strain>
    </source>
</reference>
<name>A0A318MWY4_9PROT</name>
<dbReference type="Pfam" id="PF13403">
    <property type="entry name" value="Hint_2"/>
    <property type="match status" value="1"/>
</dbReference>
<accession>A0A318MWY4</accession>